<dbReference type="EMBL" id="RKQL01000001">
    <property type="protein sequence ID" value="RPE72796.1"/>
    <property type="molecule type" value="Genomic_DNA"/>
</dbReference>
<dbReference type="AlphaFoldDB" id="A0A3N4UQ56"/>
<dbReference type="InterPro" id="IPR042268">
    <property type="entry name" value="BamC_C"/>
</dbReference>
<evidence type="ECO:0000313" key="2">
    <source>
        <dbReference type="Proteomes" id="UP000272193"/>
    </source>
</evidence>
<keyword evidence="2" id="KW-1185">Reference proteome</keyword>
<protein>
    <submittedName>
        <fullName evidence="1">Beta-barrel assembly machine subunit BamC</fullName>
    </submittedName>
</protein>
<dbReference type="Gene3D" id="3.30.310.170">
    <property type="entry name" value="Outer membrane protein assembly factor BamC"/>
    <property type="match status" value="1"/>
</dbReference>
<dbReference type="Pfam" id="PF06804">
    <property type="entry name" value="Lipoprotein_18"/>
    <property type="match status" value="1"/>
</dbReference>
<dbReference type="PROSITE" id="PS51257">
    <property type="entry name" value="PROKAR_LIPOPROTEIN"/>
    <property type="match status" value="1"/>
</dbReference>
<accession>A0A3N4UQ56</accession>
<gene>
    <name evidence="1" type="ORF">EDC62_0502</name>
</gene>
<proteinExistence type="predicted"/>
<dbReference type="Proteomes" id="UP000272193">
    <property type="component" value="Unassembled WGS sequence"/>
</dbReference>
<dbReference type="InterPro" id="IPR010653">
    <property type="entry name" value="NlpB/DapX"/>
</dbReference>
<reference evidence="1 2" key="1">
    <citation type="submission" date="2018-11" db="EMBL/GenBank/DDBJ databases">
        <title>Genomic Encyclopedia of Type Strains, Phase IV (KMG-IV): sequencing the most valuable type-strain genomes for metagenomic binning, comparative biology and taxonomic classification.</title>
        <authorList>
            <person name="Goeker M."/>
        </authorList>
    </citation>
    <scope>NUCLEOTIDE SEQUENCE [LARGE SCALE GENOMIC DNA]</scope>
    <source>
        <strain evidence="1 2">DSM 101684</strain>
    </source>
</reference>
<evidence type="ECO:0000313" key="1">
    <source>
        <dbReference type="EMBL" id="RPE72796.1"/>
    </source>
</evidence>
<comment type="caution">
    <text evidence="1">The sequence shown here is derived from an EMBL/GenBank/DDBJ whole genome shotgun (WGS) entry which is preliminary data.</text>
</comment>
<organism evidence="1 2">
    <name type="scientific">Tibeticola sediminis</name>
    <dbReference type="NCBI Taxonomy" id="1917811"/>
    <lineage>
        <taxon>Bacteria</taxon>
        <taxon>Pseudomonadati</taxon>
        <taxon>Pseudomonadota</taxon>
        <taxon>Betaproteobacteria</taxon>
        <taxon>Burkholderiales</taxon>
        <taxon>Comamonadaceae</taxon>
        <taxon>Tibeticola</taxon>
    </lineage>
</organism>
<sequence>MKDQASSIFRLSALGILMVLAGCSVLEGDKIDYKSAGKAPTLEVPPDLTQLTRDTRYAVPGGAVTASGFAAGQAAAATQSGGTVATTALGDVRVERAGNTRYLVVKRPPEALWDPVRAFWLENGFLLAIDNPKLGIMETDWAENRAKIPQDIIRATLGKLLDSVYSTPERDKFRTRIERAPDGSTEIYISHRGMIEVYTNNATRENTIWQPRPADPELENEFLRRLMIKLGVTQEQAQAALAAAAPQSAARLVTLEGNMPAVEIDDGFDRAWRRVGLALDRTGFTVEDRDRSKGLYFVRYVAPDPNRKEPGFLAKLFGSDEKNTSATKYQIQVAAAAKGSVVRLLDAQGRPAPADAARNILKIVADELK</sequence>
<name>A0A3N4UQ56_9BURK</name>